<accession>A0A6M3KGS0</accession>
<evidence type="ECO:0000313" key="1">
    <source>
        <dbReference type="EMBL" id="QJA61366.1"/>
    </source>
</evidence>
<dbReference type="EMBL" id="MT142431">
    <property type="protein sequence ID" value="QJA80678.1"/>
    <property type="molecule type" value="Genomic_DNA"/>
</dbReference>
<protein>
    <submittedName>
        <fullName evidence="2">Putative tail tubular protein</fullName>
    </submittedName>
</protein>
<sequence>MLTIKESYDWKVEGQFILTDSDECNIKYIAQLTDPNNMDILLREAIAGRLAAEICYPLTGSTKQQAAMWEIYKLKLREAKSIDAQEGNPESLIDDTFLNARL</sequence>
<proteinExistence type="predicted"/>
<dbReference type="EMBL" id="MT141439">
    <property type="protein sequence ID" value="QJA61366.1"/>
    <property type="molecule type" value="Genomic_DNA"/>
</dbReference>
<dbReference type="AlphaFoldDB" id="A0A6M3KGS0"/>
<reference evidence="2" key="1">
    <citation type="submission" date="2020-03" db="EMBL/GenBank/DDBJ databases">
        <title>The deep terrestrial virosphere.</title>
        <authorList>
            <person name="Holmfeldt K."/>
            <person name="Nilsson E."/>
            <person name="Simone D."/>
            <person name="Lopez-Fernandez M."/>
            <person name="Wu X."/>
            <person name="de Brujin I."/>
            <person name="Lundin D."/>
            <person name="Andersson A."/>
            <person name="Bertilsson S."/>
            <person name="Dopson M."/>
        </authorList>
    </citation>
    <scope>NUCLEOTIDE SEQUENCE</scope>
    <source>
        <strain evidence="2">MM415A00680</strain>
        <strain evidence="1">MM415B00960</strain>
    </source>
</reference>
<name>A0A6M3KGS0_9ZZZZ</name>
<gene>
    <name evidence="2" type="ORF">MM415A00680_0009</name>
    <name evidence="1" type="ORF">MM415B00960_0014</name>
</gene>
<organism evidence="2">
    <name type="scientific">viral metagenome</name>
    <dbReference type="NCBI Taxonomy" id="1070528"/>
    <lineage>
        <taxon>unclassified sequences</taxon>
        <taxon>metagenomes</taxon>
        <taxon>organismal metagenomes</taxon>
    </lineage>
</organism>
<evidence type="ECO:0000313" key="2">
    <source>
        <dbReference type="EMBL" id="QJA80678.1"/>
    </source>
</evidence>